<evidence type="ECO:0000259" key="20">
    <source>
        <dbReference type="PROSITE" id="PS51408"/>
    </source>
</evidence>
<dbReference type="PROSITE" id="PS51417">
    <property type="entry name" value="ARF"/>
    <property type="match status" value="1"/>
</dbReference>
<dbReference type="PANTHER" id="PTHR11485:SF31">
    <property type="entry name" value="SEROTRANSFERRIN"/>
    <property type="match status" value="1"/>
</dbReference>
<evidence type="ECO:0000256" key="1">
    <source>
        <dbReference type="ARBA" id="ARBA00004389"/>
    </source>
</evidence>
<keyword evidence="9" id="KW-0547">Nucleotide-binding</keyword>
<dbReference type="Gene3D" id="3.40.50.300">
    <property type="entry name" value="P-loop containing nucleotide triphosphate hydrolases"/>
    <property type="match status" value="1"/>
</dbReference>
<keyword evidence="15 18" id="KW-0472">Membrane</keyword>
<dbReference type="PRINTS" id="PR00422">
    <property type="entry name" value="TRANSFERRIN"/>
</dbReference>
<protein>
    <recommendedName>
        <fullName evidence="3">Signal recognition particle receptor subunit beta</fullName>
    </recommendedName>
</protein>
<evidence type="ECO:0000256" key="15">
    <source>
        <dbReference type="ARBA" id="ARBA00023136"/>
    </source>
</evidence>
<dbReference type="InterPro" id="IPR018195">
    <property type="entry name" value="Transferrin_Fe_BS"/>
</dbReference>
<evidence type="ECO:0000256" key="2">
    <source>
        <dbReference type="ARBA" id="ARBA00005619"/>
    </source>
</evidence>
<dbReference type="SMART" id="SM00094">
    <property type="entry name" value="TR_FER"/>
    <property type="match status" value="2"/>
</dbReference>
<keyword evidence="13" id="KW-0406">Ion transport</keyword>
<evidence type="ECO:0000256" key="3">
    <source>
        <dbReference type="ARBA" id="ARBA00020256"/>
    </source>
</evidence>
<keyword evidence="7" id="KW-0479">Metal-binding</keyword>
<evidence type="ECO:0000256" key="8">
    <source>
        <dbReference type="ARBA" id="ARBA00022737"/>
    </source>
</evidence>
<keyword evidence="6 18" id="KW-0812">Transmembrane</keyword>
<reference evidence="22" key="1">
    <citation type="submission" date="2025-08" db="UniProtKB">
        <authorList>
            <consortium name="RefSeq"/>
        </authorList>
    </citation>
    <scope>IDENTIFICATION</scope>
    <source>
        <tissue evidence="22">Blood</tissue>
    </source>
</reference>
<dbReference type="CDD" id="cd13617">
    <property type="entry name" value="PBP2_transferrin_C"/>
    <property type="match status" value="1"/>
</dbReference>
<evidence type="ECO:0000256" key="13">
    <source>
        <dbReference type="ARBA" id="ARBA00023065"/>
    </source>
</evidence>
<feature type="domain" description="Transferrin-like" evidence="20">
    <location>
        <begin position="363"/>
        <end position="688"/>
    </location>
</feature>
<feature type="chain" id="PRO_5046176767" description="Signal recognition particle receptor subunit beta" evidence="19">
    <location>
        <begin position="20"/>
        <end position="1042"/>
    </location>
</feature>
<dbReference type="GeneID" id="106492614"/>
<keyword evidence="10" id="KW-0256">Endoplasmic reticulum</keyword>
<evidence type="ECO:0000256" key="7">
    <source>
        <dbReference type="ARBA" id="ARBA00022723"/>
    </source>
</evidence>
<comment type="similarity">
    <text evidence="2">Belongs to the SRP receptor beta subunit family.</text>
</comment>
<evidence type="ECO:0000313" key="21">
    <source>
        <dbReference type="Proteomes" id="UP001652627"/>
    </source>
</evidence>
<evidence type="ECO:0000256" key="19">
    <source>
        <dbReference type="SAM" id="SignalP"/>
    </source>
</evidence>
<keyword evidence="4" id="KW-0813">Transport</keyword>
<feature type="transmembrane region" description="Helical" evidence="18">
    <location>
        <begin position="806"/>
        <end position="824"/>
    </location>
</feature>
<evidence type="ECO:0000256" key="5">
    <source>
        <dbReference type="ARBA" id="ARBA00022496"/>
    </source>
</evidence>
<keyword evidence="14" id="KW-0342">GTP-binding</keyword>
<gene>
    <name evidence="22" type="primary">LOC106492614</name>
</gene>
<name>A0ABM4F035_9AVES</name>
<accession>A0ABM4F035</accession>
<keyword evidence="19" id="KW-0732">Signal</keyword>
<dbReference type="InterPro" id="IPR019009">
    <property type="entry name" value="SRP_receptor_beta_su"/>
</dbReference>
<dbReference type="SUPFAM" id="SSF53850">
    <property type="entry name" value="Periplasmic binding protein-like II"/>
    <property type="match status" value="2"/>
</dbReference>
<keyword evidence="5" id="KW-0410">Iron transport</keyword>
<keyword evidence="8" id="KW-0677">Repeat</keyword>
<dbReference type="Proteomes" id="UP001652627">
    <property type="component" value="Chromosome 9"/>
</dbReference>
<dbReference type="PROSITE" id="PS00207">
    <property type="entry name" value="TRANSFERRIN_LIKE_3"/>
    <property type="match status" value="2"/>
</dbReference>
<sequence length="1042" mass="113605">MKLVLSTVLSFGIVALCFAAPPKATIRWCTISSPEQKKCNDLKDRMQQESIGLSCVQKTTYFDCITAIARNETDAISLDGGHLFDAGLGPYKLKPIVAEVYEASGGSSTSYYAVAVVKKGTDLTINDLKGKTSCHTGLGKSAGWNIPIGTLIRRGDIPWDGIDSGSIEQEVAKFFSASCVPGATEKNLCRQCKGDPKTKCARTSPYSGYSGAFHCLKDGNGEVAFVKHTTVEENAAKEKDKYELLCLDGTRQPVDNYKACYWARVPAHAVVARDDSKAEEIWTFLSKAQEKFGVGTTSDFHLFGTPDEKDPHLKDLLFKDSAIKLKKIPSLMDSQLYLGFEYYSAIQNLRKEPMTSIPKKNKVQWCAVGKEEKSKCDRWSVVSNGEVECAVGDNTEECIIKIMKGEADAISLDGGFVYTAGVCGLVPVMGENYDDETECSKAGEPASYFAVAVVKKSDRDITWNNLQGKKSCHTAVGRTAGWNIPMGLIHNRTGSCNFDEYFTEGCAPGSPPGSRLCKLCQGSGGIPSEKCVASSHERYYGYTGAFRCLVEQGDVAFIKHSIVEENTNGKNKEEWAKNLKMDQFELLCTDGRRGNIMDYRTCHLAKVPTHAVVSRPEKASKIRELLERQEKLFGEKGTDKEKFMMFKSRTKDLLFKDLTKCLVKLREGITYREFLGYQYHASVASLNTCNPSDLLQTCNFLEAEGAATKATSAAMAARARLPHPPRPGAARPRNYGSHGAPRGTTAPDRPRAGGGGGLRFPGGGGNGSGVLWRGAVGPRVRAAMAAGGLEPYLDSLRRELRAPDPAVLSVLLALLAVALTLLIWRFIQGRKSSRKAVLLLGLCDAGKTLLFARLLTGKYRDTQTSITDSSAIYRVSSDKSANVTLIDLPGHESLRLQFLERFKAAARAIVFVVDSVAFQREVKDVAEFLYQVLVDSTVLKNAPALLIACNKQDVTMAKSAKLIQQQLEKELNTLRVTRSAAPTSLDGSAAGGPTQLGKKGKDFDFSQLPMKVEFVECSARGSKGEDGDADFEGLEKWLAKIA</sequence>
<feature type="region of interest" description="Disordered" evidence="17">
    <location>
        <begin position="720"/>
        <end position="762"/>
    </location>
</feature>
<feature type="domain" description="Transferrin-like" evidence="20">
    <location>
        <begin position="26"/>
        <end position="351"/>
    </location>
</feature>
<evidence type="ECO:0000256" key="18">
    <source>
        <dbReference type="SAM" id="Phobius"/>
    </source>
</evidence>
<dbReference type="RefSeq" id="XP_067158312.1">
    <property type="nucleotide sequence ID" value="XM_067302211.1"/>
</dbReference>
<dbReference type="PANTHER" id="PTHR11485">
    <property type="entry name" value="TRANSFERRIN"/>
    <property type="match status" value="1"/>
</dbReference>
<evidence type="ECO:0000256" key="6">
    <source>
        <dbReference type="ARBA" id="ARBA00022692"/>
    </source>
</evidence>
<evidence type="ECO:0000256" key="10">
    <source>
        <dbReference type="ARBA" id="ARBA00022824"/>
    </source>
</evidence>
<proteinExistence type="inferred from homology"/>
<dbReference type="PROSITE" id="PS00205">
    <property type="entry name" value="TRANSFERRIN_LIKE_1"/>
    <property type="match status" value="2"/>
</dbReference>
<evidence type="ECO:0000256" key="4">
    <source>
        <dbReference type="ARBA" id="ARBA00022448"/>
    </source>
</evidence>
<dbReference type="Pfam" id="PF09439">
    <property type="entry name" value="SRPRB"/>
    <property type="match status" value="1"/>
</dbReference>
<evidence type="ECO:0000256" key="16">
    <source>
        <dbReference type="ARBA" id="ARBA00023170"/>
    </source>
</evidence>
<dbReference type="Gene3D" id="3.40.190.10">
    <property type="entry name" value="Periplasmic binding protein-like II"/>
    <property type="match status" value="4"/>
</dbReference>
<evidence type="ECO:0000256" key="14">
    <source>
        <dbReference type="ARBA" id="ARBA00023134"/>
    </source>
</evidence>
<organism evidence="21 22">
    <name type="scientific">Apteryx mantelli</name>
    <name type="common">North Island brown kiwi</name>
    <dbReference type="NCBI Taxonomy" id="2696672"/>
    <lineage>
        <taxon>Eukaryota</taxon>
        <taxon>Metazoa</taxon>
        <taxon>Chordata</taxon>
        <taxon>Craniata</taxon>
        <taxon>Vertebrata</taxon>
        <taxon>Euteleostomi</taxon>
        <taxon>Archelosauria</taxon>
        <taxon>Archosauria</taxon>
        <taxon>Dinosauria</taxon>
        <taxon>Saurischia</taxon>
        <taxon>Theropoda</taxon>
        <taxon>Coelurosauria</taxon>
        <taxon>Aves</taxon>
        <taxon>Palaeognathae</taxon>
        <taxon>Apterygiformes</taxon>
        <taxon>Apterygidae</taxon>
        <taxon>Apteryx</taxon>
    </lineage>
</organism>
<keyword evidence="16" id="KW-0675">Receptor</keyword>
<dbReference type="InterPro" id="IPR027417">
    <property type="entry name" value="P-loop_NTPase"/>
</dbReference>
<comment type="subcellular location">
    <subcellularLocation>
        <location evidence="1">Endoplasmic reticulum membrane</location>
        <topology evidence="1">Single-pass membrane protein</topology>
    </subcellularLocation>
</comment>
<evidence type="ECO:0000256" key="11">
    <source>
        <dbReference type="ARBA" id="ARBA00022989"/>
    </source>
</evidence>
<feature type="compositionally biased region" description="Gly residues" evidence="17">
    <location>
        <begin position="752"/>
        <end position="762"/>
    </location>
</feature>
<dbReference type="CDD" id="cd13618">
    <property type="entry name" value="PBP2_transferrin_N"/>
    <property type="match status" value="1"/>
</dbReference>
<evidence type="ECO:0000256" key="17">
    <source>
        <dbReference type="SAM" id="MobiDB-lite"/>
    </source>
</evidence>
<keyword evidence="21" id="KW-1185">Reference proteome</keyword>
<evidence type="ECO:0000256" key="12">
    <source>
        <dbReference type="ARBA" id="ARBA00023004"/>
    </source>
</evidence>
<dbReference type="Pfam" id="PF00405">
    <property type="entry name" value="Transferrin"/>
    <property type="match status" value="2"/>
</dbReference>
<dbReference type="SUPFAM" id="SSF52540">
    <property type="entry name" value="P-loop containing nucleoside triphosphate hydrolases"/>
    <property type="match status" value="1"/>
</dbReference>
<dbReference type="PROSITE" id="PS00206">
    <property type="entry name" value="TRANSFERRIN_LIKE_2"/>
    <property type="match status" value="2"/>
</dbReference>
<feature type="signal peptide" evidence="19">
    <location>
        <begin position="1"/>
        <end position="19"/>
    </location>
</feature>
<dbReference type="InterPro" id="IPR001156">
    <property type="entry name" value="Transferrin-like_dom"/>
</dbReference>
<keyword evidence="12" id="KW-0408">Iron</keyword>
<dbReference type="PROSITE" id="PS51408">
    <property type="entry name" value="TRANSFERRIN_LIKE_4"/>
    <property type="match status" value="2"/>
</dbReference>
<evidence type="ECO:0000313" key="22">
    <source>
        <dbReference type="RefSeq" id="XP_067158312.1"/>
    </source>
</evidence>
<dbReference type="CDD" id="cd04105">
    <property type="entry name" value="SR_beta"/>
    <property type="match status" value="1"/>
</dbReference>
<keyword evidence="11 18" id="KW-1133">Transmembrane helix</keyword>
<evidence type="ECO:0000256" key="9">
    <source>
        <dbReference type="ARBA" id="ARBA00022741"/>
    </source>
</evidence>